<dbReference type="Pfam" id="PF04773">
    <property type="entry name" value="FecR"/>
    <property type="match status" value="1"/>
</dbReference>
<dbReference type="RefSeq" id="WP_091498500.1">
    <property type="nucleotide sequence ID" value="NZ_FOMH01000017.1"/>
</dbReference>
<dbReference type="Pfam" id="PF16344">
    <property type="entry name" value="FecR_C"/>
    <property type="match status" value="1"/>
</dbReference>
<keyword evidence="4" id="KW-1185">Reference proteome</keyword>
<dbReference type="InterPro" id="IPR012373">
    <property type="entry name" value="Ferrdict_sens_TM"/>
</dbReference>
<dbReference type="AlphaFoldDB" id="A0A1I1X0A4"/>
<name>A0A1I1X0A4_9FLAO</name>
<dbReference type="Gene3D" id="3.55.50.30">
    <property type="match status" value="1"/>
</dbReference>
<dbReference type="Gene3D" id="2.60.120.1440">
    <property type="match status" value="1"/>
</dbReference>
<reference evidence="4" key="1">
    <citation type="submission" date="2016-10" db="EMBL/GenBank/DDBJ databases">
        <authorList>
            <person name="Varghese N."/>
            <person name="Submissions S."/>
        </authorList>
    </citation>
    <scope>NUCLEOTIDE SEQUENCE [LARGE SCALE GENOMIC DNA]</scope>
    <source>
        <strain evidence="4">CGMCC 1.10370</strain>
    </source>
</reference>
<dbReference type="PANTHER" id="PTHR30273">
    <property type="entry name" value="PERIPLASMIC SIGNAL SENSOR AND SIGMA FACTOR ACTIVATOR FECR-RELATED"/>
    <property type="match status" value="1"/>
</dbReference>
<sequence length="385" mass="43875">MRDIFHLSVLIIKKKLKILKDDERHLLKSIRAEHSITKKTDFINIVKKISDYSLINKEKAWNSILEKRAQNIVPLYQSKKQSWYKYAAAASLVLLFSVTYFVWNEKAFKSQDKIVINKDIEIGRDKATLTLEDGSVVGLEKGTAYSNSNASSNGEKIIYKSGQKATSQVFNVLTIPTGGQFNIQLADGTKVWLNSESQLKFPVAFTDGETREVQLIYGEAYFQVSHSTEHKGSHFKVLSKGQNIEVLGTEFNLKAYQDEESIFTTLVNGKVRLSSPNAGSTFLKPGQQSVLDKEGNEFIIKNVEVFNEVSWKEGIFSFNAMPLKDIMKVLARWYDVKVVFRDPKNELVRINGILDKDQKIEEILNIISKTNKIPYEIKEKTIIFK</sequence>
<protein>
    <submittedName>
        <fullName evidence="3">FecR family protein</fullName>
    </submittedName>
</protein>
<dbReference type="InterPro" id="IPR006860">
    <property type="entry name" value="FecR"/>
</dbReference>
<dbReference type="OrthoDB" id="649666at2"/>
<evidence type="ECO:0000313" key="4">
    <source>
        <dbReference type="Proteomes" id="UP000199672"/>
    </source>
</evidence>
<proteinExistence type="predicted"/>
<accession>A0A1I1X0A4</accession>
<gene>
    <name evidence="3" type="ORF">SAMN05216297_11764</name>
</gene>
<evidence type="ECO:0000259" key="1">
    <source>
        <dbReference type="Pfam" id="PF04773"/>
    </source>
</evidence>
<evidence type="ECO:0000313" key="3">
    <source>
        <dbReference type="EMBL" id="SFD99113.1"/>
    </source>
</evidence>
<organism evidence="3 4">
    <name type="scientific">Flavobacterium phragmitis</name>
    <dbReference type="NCBI Taxonomy" id="739143"/>
    <lineage>
        <taxon>Bacteria</taxon>
        <taxon>Pseudomonadati</taxon>
        <taxon>Bacteroidota</taxon>
        <taxon>Flavobacteriia</taxon>
        <taxon>Flavobacteriales</taxon>
        <taxon>Flavobacteriaceae</taxon>
        <taxon>Flavobacterium</taxon>
    </lineage>
</organism>
<dbReference type="PANTHER" id="PTHR30273:SF2">
    <property type="entry name" value="PROTEIN FECR"/>
    <property type="match status" value="1"/>
</dbReference>
<dbReference type="GO" id="GO:0016989">
    <property type="term" value="F:sigma factor antagonist activity"/>
    <property type="evidence" value="ECO:0007669"/>
    <property type="project" value="TreeGrafter"/>
</dbReference>
<dbReference type="STRING" id="739143.SAMN05216297_11764"/>
<evidence type="ECO:0000259" key="2">
    <source>
        <dbReference type="Pfam" id="PF16344"/>
    </source>
</evidence>
<feature type="domain" description="FecR protein" evidence="1">
    <location>
        <begin position="173"/>
        <end position="272"/>
    </location>
</feature>
<dbReference type="Proteomes" id="UP000199672">
    <property type="component" value="Unassembled WGS sequence"/>
</dbReference>
<dbReference type="EMBL" id="FOMH01000017">
    <property type="protein sequence ID" value="SFD99113.1"/>
    <property type="molecule type" value="Genomic_DNA"/>
</dbReference>
<feature type="domain" description="Protein FecR C-terminal" evidence="2">
    <location>
        <begin position="316"/>
        <end position="383"/>
    </location>
</feature>
<dbReference type="InterPro" id="IPR032508">
    <property type="entry name" value="FecR_C"/>
</dbReference>